<keyword evidence="2" id="KW-1185">Reference proteome</keyword>
<gene>
    <name evidence="1" type="ORF">crov473</name>
</gene>
<evidence type="ECO:0000313" key="2">
    <source>
        <dbReference type="Proteomes" id="UP000029781"/>
    </source>
</evidence>
<organismHost>
    <name type="scientific">Cafeteria roenbergensis</name>
    <name type="common">Marine flagellate</name>
    <dbReference type="NCBI Taxonomy" id="33653"/>
</organismHost>
<dbReference type="RefSeq" id="YP_003970106.1">
    <property type="nucleotide sequence ID" value="NC_014637.1"/>
</dbReference>
<organism evidence="1 2">
    <name type="scientific">Cafeteria roenbergensis virus (strain BV-PW1)</name>
    <name type="common">CroV</name>
    <dbReference type="NCBI Taxonomy" id="693272"/>
    <lineage>
        <taxon>Viruses</taxon>
        <taxon>Varidnaviria</taxon>
        <taxon>Bamfordvirae</taxon>
        <taxon>Nucleocytoviricota</taxon>
        <taxon>Megaviricetes</taxon>
        <taxon>Imitervirales</taxon>
        <taxon>Mimiviridae</taxon>
        <taxon>Aliimimivirinae</taxon>
        <taxon>Rheavirus</taxon>
        <taxon>Rheavirus sinusmexicani</taxon>
    </lineage>
</organism>
<protein>
    <submittedName>
        <fullName evidence="1">Uncharacterized protein</fullName>
    </submittedName>
</protein>
<dbReference type="GeneID" id="9887876"/>
<accession>E3T5P4</accession>
<reference evidence="1 2" key="1">
    <citation type="journal article" date="2010" name="Proc. Natl. Acad. Sci. U.S.A.">
        <title>Giant virus with a remarkable complement of genes infects marine zooplankton.</title>
        <authorList>
            <person name="Fischer M.G."/>
            <person name="Allen M.J."/>
            <person name="Wilson W.H."/>
            <person name="Suttle C.A."/>
        </authorList>
    </citation>
    <scope>NUCLEOTIDE SEQUENCE [LARGE SCALE GENOMIC DNA]</scope>
    <source>
        <strain evidence="1 2">BV-PW1</strain>
    </source>
</reference>
<sequence>MNDLKEIIIKNFNNKKELSKLIDKYLIPQELEKKTNAEVSTPYQLRQEMLEKIPLDF</sequence>
<evidence type="ECO:0000313" key="1">
    <source>
        <dbReference type="EMBL" id="ADO67507.1"/>
    </source>
</evidence>
<dbReference type="Proteomes" id="UP000029781">
    <property type="component" value="Segment"/>
</dbReference>
<proteinExistence type="predicted"/>
<name>E3T5P4_CROVB</name>
<dbReference type="EMBL" id="GU244497">
    <property type="protein sequence ID" value="ADO67507.1"/>
    <property type="molecule type" value="Genomic_DNA"/>
</dbReference>
<dbReference type="KEGG" id="vg:9887876"/>